<evidence type="ECO:0000313" key="3">
    <source>
        <dbReference type="Proteomes" id="UP000242432"/>
    </source>
</evidence>
<dbReference type="RefSeq" id="WP_078929158.1">
    <property type="nucleotide sequence ID" value="NZ_FUXX01000034.1"/>
</dbReference>
<evidence type="ECO:0000313" key="2">
    <source>
        <dbReference type="EMBL" id="SKA66213.1"/>
    </source>
</evidence>
<dbReference type="Proteomes" id="UP000242432">
    <property type="component" value="Unassembled WGS sequence"/>
</dbReference>
<gene>
    <name evidence="2" type="ORF">SAMN02745213_01779</name>
</gene>
<evidence type="ECO:0008006" key="4">
    <source>
        <dbReference type="Google" id="ProtNLM"/>
    </source>
</evidence>
<sequence>MNNKVMKRGKYSVFAVLFFIWSFFYQFASNSAVSLLESPYASDSSYLIASFVFLIGVLVTFLFAYFCMARRLRDCGKNTYLAWLIVIPLVGFVFMIYLCFATNKNDTNQQ</sequence>
<feature type="transmembrane region" description="Helical" evidence="1">
    <location>
        <begin position="46"/>
        <end position="68"/>
    </location>
</feature>
<evidence type="ECO:0000256" key="1">
    <source>
        <dbReference type="SAM" id="Phobius"/>
    </source>
</evidence>
<accession>A0A1T4VMM6</accession>
<keyword evidence="1" id="KW-0472">Membrane</keyword>
<dbReference type="InterPro" id="IPR008523">
    <property type="entry name" value="DUF805"/>
</dbReference>
<proteinExistence type="predicted"/>
<keyword evidence="1" id="KW-1133">Transmembrane helix</keyword>
<dbReference type="AlphaFoldDB" id="A0A1T4VMM6"/>
<keyword evidence="1" id="KW-0812">Transmembrane</keyword>
<organism evidence="2 3">
    <name type="scientific">Succinivibrio dextrinosolvens DSM 3072</name>
    <dbReference type="NCBI Taxonomy" id="1123324"/>
    <lineage>
        <taxon>Bacteria</taxon>
        <taxon>Pseudomonadati</taxon>
        <taxon>Pseudomonadota</taxon>
        <taxon>Gammaproteobacteria</taxon>
        <taxon>Aeromonadales</taxon>
        <taxon>Succinivibrionaceae</taxon>
        <taxon>Succinivibrio</taxon>
    </lineage>
</organism>
<feature type="transmembrane region" description="Helical" evidence="1">
    <location>
        <begin position="80"/>
        <end position="98"/>
    </location>
</feature>
<dbReference type="EMBL" id="FUXX01000034">
    <property type="protein sequence ID" value="SKA66213.1"/>
    <property type="molecule type" value="Genomic_DNA"/>
</dbReference>
<protein>
    <recommendedName>
        <fullName evidence="4">DUF805 domain-containing protein</fullName>
    </recommendedName>
</protein>
<name>A0A1T4VMM6_9GAMM</name>
<keyword evidence="3" id="KW-1185">Reference proteome</keyword>
<dbReference type="GO" id="GO:0016020">
    <property type="term" value="C:membrane"/>
    <property type="evidence" value="ECO:0007669"/>
    <property type="project" value="InterPro"/>
</dbReference>
<reference evidence="3" key="1">
    <citation type="submission" date="2017-02" db="EMBL/GenBank/DDBJ databases">
        <authorList>
            <person name="Varghese N."/>
            <person name="Submissions S."/>
        </authorList>
    </citation>
    <scope>NUCLEOTIDE SEQUENCE [LARGE SCALE GENOMIC DNA]</scope>
    <source>
        <strain evidence="3">DSM 3072</strain>
    </source>
</reference>
<dbReference type="Pfam" id="PF05656">
    <property type="entry name" value="DUF805"/>
    <property type="match status" value="1"/>
</dbReference>